<evidence type="ECO:0000313" key="3">
    <source>
        <dbReference type="Proteomes" id="UP001189429"/>
    </source>
</evidence>
<feature type="compositionally biased region" description="Pro residues" evidence="1">
    <location>
        <begin position="556"/>
        <end position="569"/>
    </location>
</feature>
<reference evidence="2" key="1">
    <citation type="submission" date="2023-10" db="EMBL/GenBank/DDBJ databases">
        <authorList>
            <person name="Chen Y."/>
            <person name="Shah S."/>
            <person name="Dougan E. K."/>
            <person name="Thang M."/>
            <person name="Chan C."/>
        </authorList>
    </citation>
    <scope>NUCLEOTIDE SEQUENCE [LARGE SCALE GENOMIC DNA]</scope>
</reference>
<comment type="caution">
    <text evidence="2">The sequence shown here is derived from an EMBL/GenBank/DDBJ whole genome shotgun (WGS) entry which is preliminary data.</text>
</comment>
<gene>
    <name evidence="2" type="ORF">PCOR1329_LOCUS3191</name>
</gene>
<feature type="region of interest" description="Disordered" evidence="1">
    <location>
        <begin position="3155"/>
        <end position="3277"/>
    </location>
</feature>
<accession>A0ABN9PIQ4</accession>
<sequence length="4152" mass="452988">MALSVDRPEKRRRLVGKQSQQTALLEHVVGEENRNASREVYLVTLPHTDKEGLRAPAAFSREEVRDAFLDCCGAPDADPAWLASHRGQGAAPVGVKKLVVFKEYHAPVAGVRRAHYHVALHLGKKSKFLTVKRALLNRYQLASHWSCSHDGHWSAVGYCANATPKKPRSALDVDYLAWPADHPPLSAAKREPTTARALEKRRTAREQVEGEKGKPEPRVEEVDLWPIVVRSGIRNTPDDPHAVRKLMAYAKTSCSHKVVAWMFKNEHVLEKIIDKAWAWENVDSFLEDATKPVMQQFKEALRTPCVCGGRWLHHVRESLSMNRIDVPDLCSSILMSLKHGRSEAAPVVTLAGRFGGEGKSLLFSAVRPLFGGEHVQERPGGGQFCLHGLDKAKAAVLDEWMFIDEDLPLSIQLLWLEGKPVPITMPQNQHVGHKVYMGSAPIFVTCPETALAGLSSESSQRPQGQAGMLLRRLKLYLFTVPIPKPPAPKLALSGEVYDRGRMSDGCGDSQGEEDSDAWGAEFAALCGDNGADGLSDGLGGATALDQSALMLVASGMPPPEPSRGGPPPRSAKRRLSASALDTLESIELPAEAPAPATMSRQQAAATARAAKNSGMADQMVVAARSHVFLQHLERALASISRSRNTMSKILQSESVYAYRFSGGCKDIISIIGYSVNPLQLLDRTTGECLRAAWRHRTSMVHGSQVRFKHHTRSTCADGAGSNDRSERAVVSDLGLGWERLHFRCDIHAAVNNCHDSLATCDDLFASQRRWASSINFGTGLTMYGEALEELVFERLDVRYGNPPIEHTAYRNYVTNICLQNSPRQVELLLACRTLPNGNWRNHEKVEVYVPLGTAVDRQAIAAAVAWSLKRGDYGDVHGGEAQGDGAEPTDNADVEKARREQNNQDITIGLALCESNPTTKTLITIQVALAHEAYLDALLDQGSVEWETAQRASQARALLATSAVDRHRARRRFELLEAARGGADDVLVNDLVDMMNSEVHWGALVGDSDRTMKLRAFTFKLISGSLCTVERTAKLRHKVEPVATFKCLLSDADADEINNKPPCLHDPWSKRFVDTFGGALLGLRSAEAQAALRFQLRLAKRHMAKIECWHAALRRCLRMRGVQCSGLAFAELNAEAVCDRVHARGANNAIVKVMDTMASDRLRDGSVEADGVQVEPRERWFSGAWHAYVRYQTFGTEGRPNFADLAVTYNALGPDEKQFYVNMAKGAHEQVGHLRPGEGIFGYSSRQLRSQQKQAANAAFARRCAAGQHDGADRAPTSRRRAAFGAVSSVIARQNNRSLYELVVVAKSEQRRLMQEAGRCRAADQKVLREWAKVQGVALLNETVAKNPVLQPFKEFLYPVPDLDDIVFELIPTAAAAVKVALAADIATRANVKQAMLADFDSMSTPVLHELSEPIAPDRKKVGPPPCHEVGICLCEGDGILTWKMRNRYLAQLKVMCKPEHVKQLLRQHSLVVRFGGRRKQLFDDMGGDWGAEFTDVLCGDTGALDIDLWFHIGAHSMSPYRSTFLTLEIADGTERAQVVDGEIMLEATNLVYFDYYMFRALDPSLEWSMQLYGIIEDPVHIGTFCPGDVSVRELDECRGALTFWTPPPAPKRGGGRRPTVVDEPPEPDEAYHGVLEDGDADPESEVEPVESDADDVQGRPIGLMAAWLVAEGCDCKAAHQDAFFVAGISRAQRCVVRERLKALRNGELLASKERPLRPDEGEEPAGAEALRDRRQTAQATCQGPSGRGHGKRKGNGGGNAGKAKSAASPKRATHATPAGQCAWSRAKFTEAQQRLEIVEKRADAMECDLGALRSELKKLADRHSESNVQKGTLTDGGDYTTAPRHDANGENDYEWDRLTTAYSEDEFLQGDHEYDHNLGFTPNTVPCPKTLPPIYRRAIPLPDIEPSHIRRSRIELPDAARVGGGPGGVKIPLEVGHSYFSHSYVGAEPIPPSEYWPRIDLLIVRPSVILPIRQPFGADGNDKAAPESVHVQSTSDSHCQCNIGRLVELEADDDKGAAGEENPQIQIAGGDGNPVAVTRSIAELYIRVFSHMPINEVIARKNSRAAQDSTFRQQVQEAEAAWASRANRTSLDTVSQMGQGDNVSVGFGSMVKVKRKVAILNRLEFKYHHDGQEPLQRLVRHHPTMMLPVRGATSGEQEKVWLFEVFPGARRTMSFTTFHKVTAGSTPVRPEDVFYLGQVADFYNKGLADQNAEFDFDVVGKDLPTINDTREKYGLPPIDPHQAVGSHDAPAAEFDEAAPPAAAAHAGGGLVERLEAAIGGGGGALDASLALAPVIQLPSAFGKGADAAGGANKRRRVQKMPAAPLEASPGSAGDIAILDDVASVAGSTQVGNVSATGSVSDMRQGPYKHISNLNCEAEMLQGNLGNLLSHAQKWVRENSENAAKWGNGMSDLKSRIAKFEMAHIVSVRHQDSFTDAEVAKAVRYMIHFDGKLPPAVNLKLCMRAAKKSMGHVRDAATFSTFFGDCLPFDPSCDDEFDSDSPRLCALDVEAAVKTHSFMTSFMDSWLCPILQQGDESRQLFSAALSAARERVALVVAEDMPDEYMRFFCSLSEAFDALAFLTGDASAMTLDDISEKVKVHVALLSDQKSTDPIVSRIVRPISATPVYMDLLSDLSKASQGMQSMGRQLAYLHSALTADDLTTLSSTEEWRKVLECHGNIAKDMLAMVDALGSMFGDGLKGRALMKAEVVVKRFLDRAHRDAASEVEAEAFSKMVSYQRLVWHDLPCFLDAESEAADLIVSLRSQATVASFAIAVQAAADATDLTQEIMETAQRGMEQVRGSVAVSETVQHHLETLAARCIKIAIDVSVHSEAMRTAALNALAAALDIMPQSVIHKGVVDVLRQHNALAVRLAEFKAKHAAGDGNGIDLDAAYQCDGLSGLKGCTTALSSLMQKDSFPDVVGDAALVDMAVVQCTVARTLVDEVANYGLKALVLKYQSGILAELDGLKGGLKNGADWVDGLSASGATEKWDKIKSVGVATLLADGVAVGLRKKVAAAVEEARRIAEWAKKYELQVEGTVLSEGKQLAATCILVWASAFLLKAFSEQVDKVALRKAAMAVQSELAKFNKGLGDIVPSVLSKKASDALVFKAEIGGEMLDARGIVDRVAPPGAWSLEAFRKAAGEAANKAANEAAYEAPSEAANEASDEAARGAAKKTAVEATGEAASEAANEVAHEARGSQRGSPRGSQPGSEAVDRAASKATNEATDTAPGKATNEAANETTNEAANETANKAANEAAIEAASKAANRQPSRQATRNQHVAMRRLHDSGMGVKRIAAALSRSTDTVSKHLFKKNTTKKSKGRPKHSIRTPKGFLAAQRAYKKLLKSSGGTKEVTAAMLKSEMKLTCDIKTVRRAFAENGYQFRPLYEKPDLSDGDKKERLQWAREHKHRSPSQWSQYVHACMDNKVFQVLPNAKYRKVAAKRKVRGVYRKRKRDFSVGHVKPSNPKVLGLAQIGDRAAATQRQVLKQSSGKGSVTIACAIGAGKVLMWHQVVGRWNAAAAGRMYSGALQPALKRAYPSVRGKFRVMEDNDPTGYKSRSGMAAKKSAGIQTLDLPKRSPDLMPLDFAFWANLNKRMRGQEKDWPASKTETRAQYLARLRRTALATPSECIHSIMGSLHKRCGLLVEAKGGHFAEGGGPEKRRRLVGKQSQQTALLEHVVGEENRNASREVYLVTLPHTDKEGLRAPAAFSREEVRDAFLDCCGAPDADPAWLASHRGQGAAPVGVKKLVVFKEYHAPVAGVRRAHYHVALHLGKKSKFLTVKRALLNRYQLASHWSCSHDGHWSAVGYCANATPKKPRSALDVDYLAWPADHPPLSAAKREPTTARALEKRRTAREQVEGEKGKPEPRVEEVDLWPIVVRSGIRNTPDDPHAVRKLMAYAKTSCSHKVVAWMFKNEHVLEKIIDKAWAWENVDSFLEDATKPVMQQFKEALRTPCVCGGRWLHHVRESLSMNRIDVPDLCSSILMSLKHGRSEAAPVVTLAGRFGGEGKSLLFSAVRPLFGGEHVQERPGGGQFCLHGLDKAKAAVLDEWMFIDEDLPLSIQLLWLEGKPVPITMPQNQHVGHKVYVGSAPIFVTCPETALAGLSSESSQRPQGQAGMLLRRLKLYLFTVPIPKPPAPKLVPCPRCFSTLVTSE</sequence>
<feature type="region of interest" description="Disordered" evidence="1">
    <location>
        <begin position="3832"/>
        <end position="3863"/>
    </location>
</feature>
<feature type="non-terminal residue" evidence="2">
    <location>
        <position position="4152"/>
    </location>
</feature>
<evidence type="ECO:0000256" key="1">
    <source>
        <dbReference type="SAM" id="MobiDB-lite"/>
    </source>
</evidence>
<dbReference type="InterPro" id="IPR036397">
    <property type="entry name" value="RNaseH_sf"/>
</dbReference>
<dbReference type="Proteomes" id="UP001189429">
    <property type="component" value="Unassembled WGS sequence"/>
</dbReference>
<evidence type="ECO:0000313" key="2">
    <source>
        <dbReference type="EMBL" id="CAK0792691.1"/>
    </source>
</evidence>
<feature type="compositionally biased region" description="Basic and acidic residues" evidence="1">
    <location>
        <begin position="188"/>
        <end position="215"/>
    </location>
</feature>
<feature type="compositionally biased region" description="Acidic residues" evidence="1">
    <location>
        <begin position="1637"/>
        <end position="1656"/>
    </location>
</feature>
<organism evidence="2 3">
    <name type="scientific">Prorocentrum cordatum</name>
    <dbReference type="NCBI Taxonomy" id="2364126"/>
    <lineage>
        <taxon>Eukaryota</taxon>
        <taxon>Sar</taxon>
        <taxon>Alveolata</taxon>
        <taxon>Dinophyceae</taxon>
        <taxon>Prorocentrales</taxon>
        <taxon>Prorocentraceae</taxon>
        <taxon>Prorocentrum</taxon>
    </lineage>
</organism>
<dbReference type="EMBL" id="CAUYUJ010000814">
    <property type="protein sequence ID" value="CAK0792691.1"/>
    <property type="molecule type" value="Genomic_DNA"/>
</dbReference>
<evidence type="ECO:0008006" key="4">
    <source>
        <dbReference type="Google" id="ProtNLM"/>
    </source>
</evidence>
<feature type="compositionally biased region" description="Polar residues" evidence="1">
    <location>
        <begin position="3267"/>
        <end position="3277"/>
    </location>
</feature>
<feature type="region of interest" description="Disordered" evidence="1">
    <location>
        <begin position="553"/>
        <end position="575"/>
    </location>
</feature>
<feature type="compositionally biased region" description="Basic and acidic residues" evidence="1">
    <location>
        <begin position="3836"/>
        <end position="3863"/>
    </location>
</feature>
<feature type="compositionally biased region" description="Low complexity" evidence="1">
    <location>
        <begin position="1762"/>
        <end position="1771"/>
    </location>
</feature>
<feature type="compositionally biased region" description="Polar residues" evidence="1">
    <location>
        <begin position="3199"/>
        <end position="3209"/>
    </location>
</feature>
<feature type="region of interest" description="Disordered" evidence="1">
    <location>
        <begin position="1821"/>
        <end position="1852"/>
    </location>
</feature>
<protein>
    <recommendedName>
        <fullName evidence="4">RNA-directed RNA polymerase</fullName>
    </recommendedName>
</protein>
<feature type="region of interest" description="Disordered" evidence="1">
    <location>
        <begin position="184"/>
        <end position="215"/>
    </location>
</feature>
<feature type="region of interest" description="Disordered" evidence="1">
    <location>
        <begin position="1712"/>
        <end position="1781"/>
    </location>
</feature>
<name>A0ABN9PIQ4_9DINO</name>
<dbReference type="Gene3D" id="3.30.420.10">
    <property type="entry name" value="Ribonuclease H-like superfamily/Ribonuclease H"/>
    <property type="match status" value="1"/>
</dbReference>
<keyword evidence="3" id="KW-1185">Reference proteome</keyword>
<feature type="compositionally biased region" description="Low complexity" evidence="1">
    <location>
        <begin position="3231"/>
        <end position="3266"/>
    </location>
</feature>
<feature type="region of interest" description="Disordered" evidence="1">
    <location>
        <begin position="1606"/>
        <end position="1657"/>
    </location>
</feature>
<proteinExistence type="predicted"/>